<feature type="domain" description="Tail specific protease" evidence="1">
    <location>
        <begin position="144"/>
        <end position="357"/>
    </location>
</feature>
<evidence type="ECO:0000313" key="3">
    <source>
        <dbReference type="Proteomes" id="UP000823824"/>
    </source>
</evidence>
<evidence type="ECO:0000259" key="1">
    <source>
        <dbReference type="Pfam" id="PF03572"/>
    </source>
</evidence>
<dbReference type="Proteomes" id="UP000823824">
    <property type="component" value="Unassembled WGS sequence"/>
</dbReference>
<dbReference type="SUPFAM" id="SSF52096">
    <property type="entry name" value="ClpP/crotonase"/>
    <property type="match status" value="1"/>
</dbReference>
<proteinExistence type="predicted"/>
<dbReference type="InterPro" id="IPR029045">
    <property type="entry name" value="ClpP/crotonase-like_dom_sf"/>
</dbReference>
<dbReference type="AlphaFoldDB" id="A0A9D2LI18"/>
<reference evidence="2" key="2">
    <citation type="submission" date="2021-04" db="EMBL/GenBank/DDBJ databases">
        <authorList>
            <person name="Gilroy R."/>
        </authorList>
    </citation>
    <scope>NUCLEOTIDE SEQUENCE</scope>
    <source>
        <strain evidence="2">ChiBcec18-1249</strain>
    </source>
</reference>
<dbReference type="GO" id="GO:0008236">
    <property type="term" value="F:serine-type peptidase activity"/>
    <property type="evidence" value="ECO:0007669"/>
    <property type="project" value="InterPro"/>
</dbReference>
<dbReference type="Pfam" id="PF03572">
    <property type="entry name" value="Peptidase_S41"/>
    <property type="match status" value="1"/>
</dbReference>
<dbReference type="PANTHER" id="PTHR32060:SF30">
    <property type="entry name" value="CARBOXY-TERMINAL PROCESSING PROTEASE CTPA"/>
    <property type="match status" value="1"/>
</dbReference>
<organism evidence="2 3">
    <name type="scientific">Candidatus Oscillibacter excrementigallinarum</name>
    <dbReference type="NCBI Taxonomy" id="2838716"/>
    <lineage>
        <taxon>Bacteria</taxon>
        <taxon>Bacillati</taxon>
        <taxon>Bacillota</taxon>
        <taxon>Clostridia</taxon>
        <taxon>Eubacteriales</taxon>
        <taxon>Oscillospiraceae</taxon>
        <taxon>Oscillibacter</taxon>
    </lineage>
</organism>
<sequence length="377" mass="40936">MEDYDCLVQTLADSYLCMGVRDRDNPGDLSADIFQEYRELIRESDSDEMFYSAVYSALFRLGTYGHLQIVEPDAYRAYCAAYGDGGIPDRAHWREVLTDPVTVRGYEKLQALLDTYGDTESTGDPAGTETSAASLHTLILPGGDVGYVKIDRFLAEHEAAYEADRAALWAFYQQAANCTDLIIDLTDNSGGSEVYWQQLLAAPLTDRPLSCTHYALLADSENNHPYIQDAFSPEELHPISELPDLPELERDGIQAATHFVESTLSVEPAAERAPFHGRIWVLVGPAVYSASESFAVFCQETGFATLVGQQTGGDGIGALDPVFLQLPNSGILVQFTMMFGLNSSGSSSEEAGTTPDILSPAGEPALVTALRAMEGDA</sequence>
<protein>
    <submittedName>
        <fullName evidence="2">Peptidase S41</fullName>
    </submittedName>
</protein>
<accession>A0A9D2LI18</accession>
<dbReference type="GO" id="GO:0030288">
    <property type="term" value="C:outer membrane-bounded periplasmic space"/>
    <property type="evidence" value="ECO:0007669"/>
    <property type="project" value="TreeGrafter"/>
</dbReference>
<gene>
    <name evidence="2" type="ORF">H9787_04740</name>
</gene>
<dbReference type="GO" id="GO:0007165">
    <property type="term" value="P:signal transduction"/>
    <property type="evidence" value="ECO:0007669"/>
    <property type="project" value="TreeGrafter"/>
</dbReference>
<reference evidence="2" key="1">
    <citation type="journal article" date="2021" name="PeerJ">
        <title>Extensive microbial diversity within the chicken gut microbiome revealed by metagenomics and culture.</title>
        <authorList>
            <person name="Gilroy R."/>
            <person name="Ravi A."/>
            <person name="Getino M."/>
            <person name="Pursley I."/>
            <person name="Horton D.L."/>
            <person name="Alikhan N.F."/>
            <person name="Baker D."/>
            <person name="Gharbi K."/>
            <person name="Hall N."/>
            <person name="Watson M."/>
            <person name="Adriaenssens E.M."/>
            <person name="Foster-Nyarko E."/>
            <person name="Jarju S."/>
            <person name="Secka A."/>
            <person name="Antonio M."/>
            <person name="Oren A."/>
            <person name="Chaudhuri R.R."/>
            <person name="La Ragione R."/>
            <person name="Hildebrand F."/>
            <person name="Pallen M.J."/>
        </authorList>
    </citation>
    <scope>NUCLEOTIDE SEQUENCE</scope>
    <source>
        <strain evidence="2">ChiBcec18-1249</strain>
    </source>
</reference>
<dbReference type="InterPro" id="IPR005151">
    <property type="entry name" value="Tail-specific_protease"/>
</dbReference>
<evidence type="ECO:0000313" key="2">
    <source>
        <dbReference type="EMBL" id="HJB12999.1"/>
    </source>
</evidence>
<dbReference type="GO" id="GO:0006508">
    <property type="term" value="P:proteolysis"/>
    <property type="evidence" value="ECO:0007669"/>
    <property type="project" value="InterPro"/>
</dbReference>
<comment type="caution">
    <text evidence="2">The sequence shown here is derived from an EMBL/GenBank/DDBJ whole genome shotgun (WGS) entry which is preliminary data.</text>
</comment>
<dbReference type="Gene3D" id="3.90.226.10">
    <property type="entry name" value="2-enoyl-CoA Hydratase, Chain A, domain 1"/>
    <property type="match status" value="1"/>
</dbReference>
<dbReference type="PANTHER" id="PTHR32060">
    <property type="entry name" value="TAIL-SPECIFIC PROTEASE"/>
    <property type="match status" value="1"/>
</dbReference>
<dbReference type="EMBL" id="DWZJ01000036">
    <property type="protein sequence ID" value="HJB12999.1"/>
    <property type="molecule type" value="Genomic_DNA"/>
</dbReference>
<dbReference type="GO" id="GO:0004175">
    <property type="term" value="F:endopeptidase activity"/>
    <property type="evidence" value="ECO:0007669"/>
    <property type="project" value="TreeGrafter"/>
</dbReference>
<name>A0A9D2LI18_9FIRM</name>